<accession>A0ABU4XM38</accession>
<proteinExistence type="inferred from homology"/>
<dbReference type="Proteomes" id="UP001271780">
    <property type="component" value="Unassembled WGS sequence"/>
</dbReference>
<dbReference type="Gene3D" id="2.40.160.20">
    <property type="match status" value="1"/>
</dbReference>
<dbReference type="EMBL" id="JAVIIZ010000018">
    <property type="protein sequence ID" value="MDX8475296.1"/>
    <property type="molecule type" value="Genomic_DNA"/>
</dbReference>
<evidence type="ECO:0000256" key="2">
    <source>
        <dbReference type="ARBA" id="ARBA00022729"/>
    </source>
</evidence>
<feature type="domain" description="Outer membrane protein beta-barrel" evidence="7">
    <location>
        <begin position="16"/>
        <end position="220"/>
    </location>
</feature>
<evidence type="ECO:0000256" key="6">
    <source>
        <dbReference type="SAM" id="SignalP"/>
    </source>
</evidence>
<dbReference type="Pfam" id="PF13505">
    <property type="entry name" value="OMP_b-brl"/>
    <property type="match status" value="1"/>
</dbReference>
<name>A0ABU4XM38_9HYPH</name>
<dbReference type="InterPro" id="IPR051692">
    <property type="entry name" value="OMP-like"/>
</dbReference>
<evidence type="ECO:0000256" key="5">
    <source>
        <dbReference type="ARBA" id="ARBA00038306"/>
    </source>
</evidence>
<keyword evidence="4" id="KW-0998">Cell outer membrane</keyword>
<feature type="signal peptide" evidence="6">
    <location>
        <begin position="1"/>
        <end position="20"/>
    </location>
</feature>
<dbReference type="PANTHER" id="PTHR34001:SF3">
    <property type="entry name" value="BLL7405 PROTEIN"/>
    <property type="match status" value="1"/>
</dbReference>
<keyword evidence="3" id="KW-0472">Membrane</keyword>
<sequence length="220" mass="23037">MKSLLLASVFGLALCGSAMAADVVAVPAEAPTWNWQGAYAGVIGAGTLEHYKIHLTGAPSFLESKHNVGSATIGGFAGYNFQSGQIVYGVEGELGYRFKKSTFTGVAGPGTLDVSTGLYGSLKGRLGLDMGAYLPFVTAGVTATRLKTFWPGGPAEADATLFGGVVGAGVDVALTHNLFLRGEYDFSFFGKKTLEYCGFGCRLDHTVQTHDFKVAVGLKF</sequence>
<protein>
    <submittedName>
        <fullName evidence="8">Outer membrane beta-barrel protein</fullName>
    </submittedName>
</protein>
<dbReference type="SUPFAM" id="SSF56925">
    <property type="entry name" value="OMPA-like"/>
    <property type="match status" value="1"/>
</dbReference>
<comment type="caution">
    <text evidence="8">The sequence shown here is derived from an EMBL/GenBank/DDBJ whole genome shotgun (WGS) entry which is preliminary data.</text>
</comment>
<evidence type="ECO:0000313" key="9">
    <source>
        <dbReference type="Proteomes" id="UP001271780"/>
    </source>
</evidence>
<feature type="chain" id="PRO_5047495036" evidence="6">
    <location>
        <begin position="21"/>
        <end position="220"/>
    </location>
</feature>
<keyword evidence="2 6" id="KW-0732">Signal</keyword>
<evidence type="ECO:0000256" key="3">
    <source>
        <dbReference type="ARBA" id="ARBA00023136"/>
    </source>
</evidence>
<dbReference type="PANTHER" id="PTHR34001">
    <property type="entry name" value="BLL7405 PROTEIN"/>
    <property type="match status" value="1"/>
</dbReference>
<comment type="similarity">
    <text evidence="5">Belongs to the Omp25/RopB family.</text>
</comment>
<comment type="subcellular location">
    <subcellularLocation>
        <location evidence="1">Cell outer membrane</location>
    </subcellularLocation>
</comment>
<gene>
    <name evidence="8" type="ORF">RFM27_24685</name>
</gene>
<evidence type="ECO:0000313" key="8">
    <source>
        <dbReference type="EMBL" id="MDX8475296.1"/>
    </source>
</evidence>
<evidence type="ECO:0000256" key="4">
    <source>
        <dbReference type="ARBA" id="ARBA00023237"/>
    </source>
</evidence>
<organism evidence="8 9">
    <name type="scientific">Mesorhizobium dulcispinae</name>
    <dbReference type="NCBI Taxonomy" id="3072316"/>
    <lineage>
        <taxon>Bacteria</taxon>
        <taxon>Pseudomonadati</taxon>
        <taxon>Pseudomonadota</taxon>
        <taxon>Alphaproteobacteria</taxon>
        <taxon>Hyphomicrobiales</taxon>
        <taxon>Phyllobacteriaceae</taxon>
        <taxon>Mesorhizobium</taxon>
    </lineage>
</organism>
<keyword evidence="9" id="KW-1185">Reference proteome</keyword>
<evidence type="ECO:0000256" key="1">
    <source>
        <dbReference type="ARBA" id="ARBA00004442"/>
    </source>
</evidence>
<dbReference type="RefSeq" id="WP_320318186.1">
    <property type="nucleotide sequence ID" value="NZ_JAVIIX010000017.1"/>
</dbReference>
<dbReference type="InterPro" id="IPR011250">
    <property type="entry name" value="OMP/PagP_B-barrel"/>
</dbReference>
<reference evidence="8 9" key="1">
    <citation type="submission" date="2023-08" db="EMBL/GenBank/DDBJ databases">
        <title>Implementing the SeqCode for naming new Mesorhizobium species isolated from Vachellia karroo root nodules.</title>
        <authorList>
            <person name="Van Lill M."/>
        </authorList>
    </citation>
    <scope>NUCLEOTIDE SEQUENCE [LARGE SCALE GENOMIC DNA]</scope>
    <source>
        <strain evidence="8 9">VK23A</strain>
    </source>
</reference>
<evidence type="ECO:0000259" key="7">
    <source>
        <dbReference type="Pfam" id="PF13505"/>
    </source>
</evidence>
<dbReference type="InterPro" id="IPR027385">
    <property type="entry name" value="Beta-barrel_OMP"/>
</dbReference>